<protein>
    <submittedName>
        <fullName evidence="10">Methyl-accepting chemotaxis protein</fullName>
    </submittedName>
</protein>
<dbReference type="PANTHER" id="PTHR32089">
    <property type="entry name" value="METHYL-ACCEPTING CHEMOTAXIS PROTEIN MCPB"/>
    <property type="match status" value="1"/>
</dbReference>
<dbReference type="AlphaFoldDB" id="A0AAW9NP51"/>
<keyword evidence="2" id="KW-1003">Cell membrane</keyword>
<dbReference type="CDD" id="cd11386">
    <property type="entry name" value="MCP_signal"/>
    <property type="match status" value="1"/>
</dbReference>
<dbReference type="Pfam" id="PF00672">
    <property type="entry name" value="HAMP"/>
    <property type="match status" value="1"/>
</dbReference>
<keyword evidence="11" id="KW-1185">Reference proteome</keyword>
<feature type="domain" description="HAMP" evidence="9">
    <location>
        <begin position="203"/>
        <end position="256"/>
    </location>
</feature>
<evidence type="ECO:0000256" key="6">
    <source>
        <dbReference type="PROSITE-ProRule" id="PRU00284"/>
    </source>
</evidence>
<feature type="domain" description="Methyl-accepting transducer" evidence="8">
    <location>
        <begin position="275"/>
        <end position="511"/>
    </location>
</feature>
<dbReference type="CDD" id="cd06225">
    <property type="entry name" value="HAMP"/>
    <property type="match status" value="1"/>
</dbReference>
<dbReference type="SUPFAM" id="SSF158472">
    <property type="entry name" value="HAMP domain-like"/>
    <property type="match status" value="1"/>
</dbReference>
<dbReference type="InterPro" id="IPR003660">
    <property type="entry name" value="HAMP_dom"/>
</dbReference>
<dbReference type="PROSITE" id="PS50111">
    <property type="entry name" value="CHEMOTAXIS_TRANSDUC_2"/>
    <property type="match status" value="1"/>
</dbReference>
<reference evidence="10 11" key="1">
    <citation type="submission" date="2023-03" db="EMBL/GenBank/DDBJ databases">
        <title>Bacillus Genome Sequencing.</title>
        <authorList>
            <person name="Dunlap C."/>
        </authorList>
    </citation>
    <scope>NUCLEOTIDE SEQUENCE [LARGE SCALE GENOMIC DNA]</scope>
    <source>
        <strain evidence="10 11">B-59205</strain>
    </source>
</reference>
<feature type="transmembrane region" description="Helical" evidence="7">
    <location>
        <begin position="181"/>
        <end position="201"/>
    </location>
</feature>
<comment type="subcellular location">
    <subcellularLocation>
        <location evidence="1">Cell membrane</location>
    </subcellularLocation>
</comment>
<dbReference type="RefSeq" id="WP_107840425.1">
    <property type="nucleotide sequence ID" value="NZ_JARSFG010000007.1"/>
</dbReference>
<evidence type="ECO:0000256" key="4">
    <source>
        <dbReference type="ARBA" id="ARBA00023224"/>
    </source>
</evidence>
<evidence type="ECO:0000256" key="5">
    <source>
        <dbReference type="ARBA" id="ARBA00029447"/>
    </source>
</evidence>
<dbReference type="Gene3D" id="1.10.287.950">
    <property type="entry name" value="Methyl-accepting chemotaxis protein"/>
    <property type="match status" value="1"/>
</dbReference>
<sequence>MSVGKKLNIVFFSIIFLLLIIVVSGLMNFSNVGSKMEEALENRVTQIRLVDDIRFGVAAQGAYIRAVALKASRENEDNFVANQELLQTKLAELGELIRSETMMDHHMDIKEKVAQFNTTSEDFFTAIKGRHVSKAQDIVNNELEAINTEILSIADQMLIYQDESLDKISKDSAVALTTAKIMTAILTAIALLIGIGLVIFVKQTITKPLIRIVKSTNVIAEGDLTERDIVVQSKDEIGQLATAFNLMKGNLKNLLGNVQSNSEQLSAAAEQLSASTEEVTATTADVTNRAANTAEITKTASDAANESARAMEETAVGVQRIAEAAQDLQTSSVDASTTATSGSSIINKAKQQMEIINTSTTQVNELVQKLSKQTEEISQMTQVITDITEQTNLLALNAAIEAARAGEHGKGFAVVADEVRKLAEESKNSANTIVTLTTEIQSDTESVEAAVNHSLLSVKDGVEIIGQAGEAFHAIEEAVTHMTTQIEDISATSEQLSASAEQVSASVNEIATGVVESATDIDMVVAAMQEQAATMDEISSVAVNLSDNAQDLQEQIQKFRV</sequence>
<dbReference type="SMART" id="SM00283">
    <property type="entry name" value="MA"/>
    <property type="match status" value="1"/>
</dbReference>
<gene>
    <name evidence="10" type="ORF">P9B03_04825</name>
</gene>
<dbReference type="PANTHER" id="PTHR32089:SF112">
    <property type="entry name" value="LYSOZYME-LIKE PROTEIN-RELATED"/>
    <property type="match status" value="1"/>
</dbReference>
<keyword evidence="7" id="KW-1133">Transmembrane helix</keyword>
<dbReference type="Proteomes" id="UP001344888">
    <property type="component" value="Unassembled WGS sequence"/>
</dbReference>
<dbReference type="Pfam" id="PF00015">
    <property type="entry name" value="MCPsignal"/>
    <property type="match status" value="1"/>
</dbReference>
<evidence type="ECO:0000259" key="8">
    <source>
        <dbReference type="PROSITE" id="PS50111"/>
    </source>
</evidence>
<comment type="caution">
    <text evidence="10">The sequence shown here is derived from an EMBL/GenBank/DDBJ whole genome shotgun (WGS) entry which is preliminary data.</text>
</comment>
<evidence type="ECO:0000256" key="1">
    <source>
        <dbReference type="ARBA" id="ARBA00004236"/>
    </source>
</evidence>
<dbReference type="GO" id="GO:0007165">
    <property type="term" value="P:signal transduction"/>
    <property type="evidence" value="ECO:0007669"/>
    <property type="project" value="UniProtKB-KW"/>
</dbReference>
<evidence type="ECO:0000256" key="7">
    <source>
        <dbReference type="SAM" id="Phobius"/>
    </source>
</evidence>
<name>A0AAW9NP51_9BACL</name>
<keyword evidence="7" id="KW-0812">Transmembrane</keyword>
<evidence type="ECO:0000256" key="2">
    <source>
        <dbReference type="ARBA" id="ARBA00022475"/>
    </source>
</evidence>
<dbReference type="PROSITE" id="PS50885">
    <property type="entry name" value="HAMP"/>
    <property type="match status" value="1"/>
</dbReference>
<comment type="similarity">
    <text evidence="5">Belongs to the methyl-accepting chemotaxis (MCP) protein family.</text>
</comment>
<dbReference type="InterPro" id="IPR004089">
    <property type="entry name" value="MCPsignal_dom"/>
</dbReference>
<feature type="transmembrane region" description="Helical" evidence="7">
    <location>
        <begin position="7"/>
        <end position="27"/>
    </location>
</feature>
<dbReference type="SUPFAM" id="SSF58104">
    <property type="entry name" value="Methyl-accepting chemotaxis protein (MCP) signaling domain"/>
    <property type="match status" value="1"/>
</dbReference>
<keyword evidence="4 6" id="KW-0807">Transducer</keyword>
<dbReference type="Pfam" id="PF12729">
    <property type="entry name" value="4HB_MCP_1"/>
    <property type="match status" value="1"/>
</dbReference>
<evidence type="ECO:0000313" key="11">
    <source>
        <dbReference type="Proteomes" id="UP001344888"/>
    </source>
</evidence>
<keyword evidence="3 7" id="KW-0472">Membrane</keyword>
<accession>A0AAW9NP51</accession>
<organism evidence="10 11">
    <name type="scientific">Metasolibacillus meyeri</name>
    <dbReference type="NCBI Taxonomy" id="1071052"/>
    <lineage>
        <taxon>Bacteria</taxon>
        <taxon>Bacillati</taxon>
        <taxon>Bacillota</taxon>
        <taxon>Bacilli</taxon>
        <taxon>Bacillales</taxon>
        <taxon>Caryophanaceae</taxon>
        <taxon>Metasolibacillus</taxon>
    </lineage>
</organism>
<proteinExistence type="inferred from homology"/>
<evidence type="ECO:0000256" key="3">
    <source>
        <dbReference type="ARBA" id="ARBA00023136"/>
    </source>
</evidence>
<dbReference type="EMBL" id="JARSFG010000007">
    <property type="protein sequence ID" value="MEC1177800.1"/>
    <property type="molecule type" value="Genomic_DNA"/>
</dbReference>
<evidence type="ECO:0000259" key="9">
    <source>
        <dbReference type="PROSITE" id="PS50885"/>
    </source>
</evidence>
<evidence type="ECO:0000313" key="10">
    <source>
        <dbReference type="EMBL" id="MEC1177800.1"/>
    </source>
</evidence>
<dbReference type="SMART" id="SM00304">
    <property type="entry name" value="HAMP"/>
    <property type="match status" value="1"/>
</dbReference>
<dbReference type="InterPro" id="IPR024478">
    <property type="entry name" value="HlyB_4HB_MCP"/>
</dbReference>
<dbReference type="GO" id="GO:0005886">
    <property type="term" value="C:plasma membrane"/>
    <property type="evidence" value="ECO:0007669"/>
    <property type="project" value="UniProtKB-SubCell"/>
</dbReference>
<dbReference type="Gene3D" id="6.10.340.10">
    <property type="match status" value="1"/>
</dbReference>